<reference evidence="1" key="1">
    <citation type="submission" date="2021-01" db="EMBL/GenBank/DDBJ databases">
        <authorList>
            <consortium name="Genoscope - CEA"/>
            <person name="William W."/>
        </authorList>
    </citation>
    <scope>NUCLEOTIDE SEQUENCE</scope>
</reference>
<sequence length="137" mass="15853">MWDPRDKHALTCVLRVQILRREKKSRDSCVSLSLSLWCYRRRDVETTDDHWPQRRDVVTCACVLKKWREITGRSLDLRAAYEEKYIVIMAGDDLPTYLATPAGNKCVCSHEGEVVILEEGDAAKREESKQNDETTSH</sequence>
<proteinExistence type="predicted"/>
<protein>
    <submittedName>
        <fullName evidence="1">(rape) hypothetical protein</fullName>
    </submittedName>
</protein>
<accession>A0A816JHK8</accession>
<dbReference type="AlphaFoldDB" id="A0A816JHK8"/>
<dbReference type="EMBL" id="HG994368">
    <property type="protein sequence ID" value="CAF1815410.1"/>
    <property type="molecule type" value="Genomic_DNA"/>
</dbReference>
<gene>
    <name evidence="1" type="ORF">DARMORV10_C04P12220.1</name>
</gene>
<name>A0A816JHK8_BRANA</name>
<organism evidence="1">
    <name type="scientific">Brassica napus</name>
    <name type="common">Rape</name>
    <dbReference type="NCBI Taxonomy" id="3708"/>
    <lineage>
        <taxon>Eukaryota</taxon>
        <taxon>Viridiplantae</taxon>
        <taxon>Streptophyta</taxon>
        <taxon>Embryophyta</taxon>
        <taxon>Tracheophyta</taxon>
        <taxon>Spermatophyta</taxon>
        <taxon>Magnoliopsida</taxon>
        <taxon>eudicotyledons</taxon>
        <taxon>Gunneridae</taxon>
        <taxon>Pentapetalae</taxon>
        <taxon>rosids</taxon>
        <taxon>malvids</taxon>
        <taxon>Brassicales</taxon>
        <taxon>Brassicaceae</taxon>
        <taxon>Brassiceae</taxon>
        <taxon>Brassica</taxon>
    </lineage>
</organism>
<dbReference type="Proteomes" id="UP001295469">
    <property type="component" value="Chromosome C04"/>
</dbReference>
<evidence type="ECO:0000313" key="1">
    <source>
        <dbReference type="EMBL" id="CAF1815410.1"/>
    </source>
</evidence>